<dbReference type="SUPFAM" id="SSF53807">
    <property type="entry name" value="Helical backbone' metal receptor"/>
    <property type="match status" value="1"/>
</dbReference>
<feature type="domain" description="Fe/B12 periplasmic-binding" evidence="7">
    <location>
        <begin position="42"/>
        <end position="303"/>
    </location>
</feature>
<keyword evidence="9" id="KW-1185">Reference proteome</keyword>
<gene>
    <name evidence="8" type="ORF">H9C73_08410</name>
</gene>
<sequence>MLLNRFKVLLIVLLCCLSLSVRAEIQVNDSRGTQRFETPPKRVVALNWGAAEELIELGVTPVGVADIRGYRDWVVRPAMPEGVTDVGRRDEPSLELLISLEPDLIIIGSQQKGLLEKLEPIAPVLYFDNFRADHNNSAAVEASFIALAQALGKHSEAQSRLRQRDRRLSELAQEVQAHFHGKPPEVAVVRLGNATHARVYGANSMVEAALNSLGLENALPQPVTTWGQVQKKVTDLAAVEKGALLYIEPFPKREQLFSTPLWQFMPFVQNDRIAAVRPVWTYGGALSIQHLAEAITEALLEIQT</sequence>
<organism evidence="8 9">
    <name type="scientific">Marinobacterium alkalitolerans</name>
    <dbReference type="NCBI Taxonomy" id="1542925"/>
    <lineage>
        <taxon>Bacteria</taxon>
        <taxon>Pseudomonadati</taxon>
        <taxon>Pseudomonadota</taxon>
        <taxon>Gammaproteobacteria</taxon>
        <taxon>Oceanospirillales</taxon>
        <taxon>Oceanospirillaceae</taxon>
        <taxon>Marinobacterium</taxon>
    </lineage>
</organism>
<keyword evidence="4" id="KW-0408">Iron</keyword>
<dbReference type="PANTHER" id="PTHR30532">
    <property type="entry name" value="IRON III DICITRATE-BINDING PERIPLASMIC PROTEIN"/>
    <property type="match status" value="1"/>
</dbReference>
<dbReference type="Proteomes" id="UP000810171">
    <property type="component" value="Unassembled WGS sequence"/>
</dbReference>
<dbReference type="PROSITE" id="PS50983">
    <property type="entry name" value="FE_B12_PBP"/>
    <property type="match status" value="1"/>
</dbReference>
<evidence type="ECO:0000313" key="8">
    <source>
        <dbReference type="EMBL" id="MBP0048759.1"/>
    </source>
</evidence>
<dbReference type="Pfam" id="PF01497">
    <property type="entry name" value="Peripla_BP_2"/>
    <property type="match status" value="1"/>
</dbReference>
<keyword evidence="4" id="KW-0410">Iron transport</keyword>
<feature type="signal peptide" evidence="6">
    <location>
        <begin position="1"/>
        <end position="23"/>
    </location>
</feature>
<evidence type="ECO:0000259" key="7">
    <source>
        <dbReference type="PROSITE" id="PS50983"/>
    </source>
</evidence>
<evidence type="ECO:0000256" key="5">
    <source>
        <dbReference type="ARBA" id="ARBA00022729"/>
    </source>
</evidence>
<protein>
    <submittedName>
        <fullName evidence="8">Iron-siderophore ABC transporter substrate-binding protein</fullName>
    </submittedName>
</protein>
<evidence type="ECO:0000256" key="6">
    <source>
        <dbReference type="SAM" id="SignalP"/>
    </source>
</evidence>
<comment type="subcellular location">
    <subcellularLocation>
        <location evidence="1">Cell envelope</location>
    </subcellularLocation>
</comment>
<keyword evidence="3" id="KW-0813">Transport</keyword>
<comment type="caution">
    <text evidence="8">The sequence shown here is derived from an EMBL/GenBank/DDBJ whole genome shotgun (WGS) entry which is preliminary data.</text>
</comment>
<feature type="chain" id="PRO_5045443769" evidence="6">
    <location>
        <begin position="24"/>
        <end position="304"/>
    </location>
</feature>
<evidence type="ECO:0000313" key="9">
    <source>
        <dbReference type="Proteomes" id="UP000810171"/>
    </source>
</evidence>
<accession>A0ABS3ZAT2</accession>
<dbReference type="PANTHER" id="PTHR30532:SF1">
    <property type="entry name" value="IRON(3+)-HYDROXAMATE-BINDING PROTEIN FHUD"/>
    <property type="match status" value="1"/>
</dbReference>
<evidence type="ECO:0000256" key="2">
    <source>
        <dbReference type="ARBA" id="ARBA00008814"/>
    </source>
</evidence>
<reference evidence="8 9" key="1">
    <citation type="submission" date="2020-09" db="EMBL/GenBank/DDBJ databases">
        <authorList>
            <person name="Tanuku N.R.S."/>
        </authorList>
    </citation>
    <scope>NUCLEOTIDE SEQUENCE [LARGE SCALE GENOMIC DNA]</scope>
    <source>
        <strain evidence="8 9">AK62</strain>
    </source>
</reference>
<evidence type="ECO:0000256" key="3">
    <source>
        <dbReference type="ARBA" id="ARBA00022448"/>
    </source>
</evidence>
<dbReference type="InterPro" id="IPR002491">
    <property type="entry name" value="ABC_transptr_periplasmic_BD"/>
</dbReference>
<proteinExistence type="inferred from homology"/>
<keyword evidence="4" id="KW-0406">Ion transport</keyword>
<keyword evidence="5 6" id="KW-0732">Signal</keyword>
<name>A0ABS3ZAT2_9GAMM</name>
<dbReference type="EMBL" id="JACVEW010000011">
    <property type="protein sequence ID" value="MBP0048759.1"/>
    <property type="molecule type" value="Genomic_DNA"/>
</dbReference>
<evidence type="ECO:0000256" key="4">
    <source>
        <dbReference type="ARBA" id="ARBA00022496"/>
    </source>
</evidence>
<dbReference type="PRINTS" id="PR01715">
    <property type="entry name" value="FERRIBNDNGPP"/>
</dbReference>
<comment type="similarity">
    <text evidence="2">Belongs to the bacterial solute-binding protein 8 family.</text>
</comment>
<dbReference type="Gene3D" id="3.40.50.1980">
    <property type="entry name" value="Nitrogenase molybdenum iron protein domain"/>
    <property type="match status" value="2"/>
</dbReference>
<dbReference type="CDD" id="cd01146">
    <property type="entry name" value="FhuD"/>
    <property type="match status" value="1"/>
</dbReference>
<evidence type="ECO:0000256" key="1">
    <source>
        <dbReference type="ARBA" id="ARBA00004196"/>
    </source>
</evidence>
<dbReference type="RefSeq" id="WP_209287377.1">
    <property type="nucleotide sequence ID" value="NZ_JACVEW010000011.1"/>
</dbReference>
<dbReference type="InterPro" id="IPR051313">
    <property type="entry name" value="Bact_iron-sidero_bind"/>
</dbReference>